<evidence type="ECO:0000313" key="5">
    <source>
        <dbReference type="EMBL" id="PZW39472.1"/>
    </source>
</evidence>
<keyword evidence="3" id="KW-0804">Transcription</keyword>
<dbReference type="Gene3D" id="1.10.10.10">
    <property type="entry name" value="Winged helix-like DNA-binding domain superfamily/Winged helix DNA-binding domain"/>
    <property type="match status" value="1"/>
</dbReference>
<dbReference type="InterPro" id="IPR036390">
    <property type="entry name" value="WH_DNA-bd_sf"/>
</dbReference>
<proteinExistence type="predicted"/>
<gene>
    <name evidence="5" type="ORF">C8P66_12851</name>
</gene>
<keyword evidence="6" id="KW-1185">Reference proteome</keyword>
<evidence type="ECO:0000256" key="3">
    <source>
        <dbReference type="ARBA" id="ARBA00023163"/>
    </source>
</evidence>
<sequence>MKLDALTSSRQEQFGVLLGQIARHWRARLDRRLSAFGLTDARWVTLLHLARSGDGLTQKDLAARVGVGGPTLVRTLDHLEREGLVMRVGDMQDRRSKTVHLTAKAMPVLRLIEETAVAVRSELLVGISEADLEVCLAVFGRVAANLAGGPTTPDRENGHRREWT</sequence>
<dbReference type="InterPro" id="IPR039422">
    <property type="entry name" value="MarR/SlyA-like"/>
</dbReference>
<accession>A0A2W7I202</accession>
<dbReference type="OrthoDB" id="7427954at2"/>
<dbReference type="Proteomes" id="UP000249688">
    <property type="component" value="Unassembled WGS sequence"/>
</dbReference>
<dbReference type="SMART" id="SM00347">
    <property type="entry name" value="HTH_MARR"/>
    <property type="match status" value="1"/>
</dbReference>
<dbReference type="GO" id="GO:0006950">
    <property type="term" value="P:response to stress"/>
    <property type="evidence" value="ECO:0007669"/>
    <property type="project" value="TreeGrafter"/>
</dbReference>
<dbReference type="GO" id="GO:0003677">
    <property type="term" value="F:DNA binding"/>
    <property type="evidence" value="ECO:0007669"/>
    <property type="project" value="UniProtKB-KW"/>
</dbReference>
<dbReference type="AlphaFoldDB" id="A0A2W7I202"/>
<dbReference type="PROSITE" id="PS50995">
    <property type="entry name" value="HTH_MARR_2"/>
    <property type="match status" value="1"/>
</dbReference>
<feature type="domain" description="HTH marR-type" evidence="4">
    <location>
        <begin position="11"/>
        <end position="144"/>
    </location>
</feature>
<evidence type="ECO:0000313" key="6">
    <source>
        <dbReference type="Proteomes" id="UP000249688"/>
    </source>
</evidence>
<dbReference type="EMBL" id="QKYU01000028">
    <property type="protein sequence ID" value="PZW39472.1"/>
    <property type="molecule type" value="Genomic_DNA"/>
</dbReference>
<dbReference type="InterPro" id="IPR000835">
    <property type="entry name" value="HTH_MarR-typ"/>
</dbReference>
<dbReference type="PROSITE" id="PS01117">
    <property type="entry name" value="HTH_MARR_1"/>
    <property type="match status" value="1"/>
</dbReference>
<dbReference type="PRINTS" id="PR00598">
    <property type="entry name" value="HTHMARR"/>
</dbReference>
<dbReference type="GO" id="GO:0003700">
    <property type="term" value="F:DNA-binding transcription factor activity"/>
    <property type="evidence" value="ECO:0007669"/>
    <property type="project" value="InterPro"/>
</dbReference>
<dbReference type="InterPro" id="IPR036388">
    <property type="entry name" value="WH-like_DNA-bd_sf"/>
</dbReference>
<dbReference type="Pfam" id="PF12802">
    <property type="entry name" value="MarR_2"/>
    <property type="match status" value="1"/>
</dbReference>
<comment type="caution">
    <text evidence="5">The sequence shown here is derived from an EMBL/GenBank/DDBJ whole genome shotgun (WGS) entry which is preliminary data.</text>
</comment>
<reference evidence="5 6" key="1">
    <citation type="submission" date="2018-06" db="EMBL/GenBank/DDBJ databases">
        <title>Genomic Encyclopedia of Archaeal and Bacterial Type Strains, Phase II (KMG-II): from individual species to whole genera.</title>
        <authorList>
            <person name="Goeker M."/>
        </authorList>
    </citation>
    <scope>NUCLEOTIDE SEQUENCE [LARGE SCALE GENOMIC DNA]</scope>
    <source>
        <strain evidence="5 6">DSM 24525</strain>
    </source>
</reference>
<dbReference type="SUPFAM" id="SSF46785">
    <property type="entry name" value="Winged helix' DNA-binding domain"/>
    <property type="match status" value="1"/>
</dbReference>
<keyword evidence="1" id="KW-0805">Transcription regulation</keyword>
<dbReference type="PANTHER" id="PTHR33164:SF64">
    <property type="entry name" value="TRANSCRIPTIONAL REGULATOR SLYA"/>
    <property type="match status" value="1"/>
</dbReference>
<evidence type="ECO:0000256" key="1">
    <source>
        <dbReference type="ARBA" id="ARBA00023015"/>
    </source>
</evidence>
<keyword evidence="2" id="KW-0238">DNA-binding</keyword>
<evidence type="ECO:0000256" key="2">
    <source>
        <dbReference type="ARBA" id="ARBA00023125"/>
    </source>
</evidence>
<name>A0A2W7I202_9PROT</name>
<dbReference type="RefSeq" id="WP_111400022.1">
    <property type="nucleotide sequence ID" value="NZ_QKYU01000028.1"/>
</dbReference>
<dbReference type="PANTHER" id="PTHR33164">
    <property type="entry name" value="TRANSCRIPTIONAL REGULATOR, MARR FAMILY"/>
    <property type="match status" value="1"/>
</dbReference>
<protein>
    <submittedName>
        <fullName evidence="5">MarR family transcriptional regulator</fullName>
    </submittedName>
</protein>
<evidence type="ECO:0000259" key="4">
    <source>
        <dbReference type="PROSITE" id="PS50995"/>
    </source>
</evidence>
<dbReference type="InterPro" id="IPR023187">
    <property type="entry name" value="Tscrpt_reg_MarR-type_CS"/>
</dbReference>
<organism evidence="5 6">
    <name type="scientific">Humitalea rosea</name>
    <dbReference type="NCBI Taxonomy" id="990373"/>
    <lineage>
        <taxon>Bacteria</taxon>
        <taxon>Pseudomonadati</taxon>
        <taxon>Pseudomonadota</taxon>
        <taxon>Alphaproteobacteria</taxon>
        <taxon>Acetobacterales</taxon>
        <taxon>Roseomonadaceae</taxon>
        <taxon>Humitalea</taxon>
    </lineage>
</organism>